<dbReference type="Pfam" id="PF02558">
    <property type="entry name" value="ApbA"/>
    <property type="match status" value="1"/>
</dbReference>
<evidence type="ECO:0000256" key="4">
    <source>
        <dbReference type="ARBA" id="ARBA00013014"/>
    </source>
</evidence>
<dbReference type="GO" id="GO:0005737">
    <property type="term" value="C:cytoplasm"/>
    <property type="evidence" value="ECO:0007669"/>
    <property type="project" value="TreeGrafter"/>
</dbReference>
<keyword evidence="7 11" id="KW-0521">NADP</keyword>
<comment type="function">
    <text evidence="1 11">Catalyzes the NADPH-dependent reduction of ketopantoate into pantoic acid.</text>
</comment>
<comment type="catalytic activity">
    <reaction evidence="10 11">
        <text>(R)-pantoate + NADP(+) = 2-dehydropantoate + NADPH + H(+)</text>
        <dbReference type="Rhea" id="RHEA:16233"/>
        <dbReference type="ChEBI" id="CHEBI:11561"/>
        <dbReference type="ChEBI" id="CHEBI:15378"/>
        <dbReference type="ChEBI" id="CHEBI:15980"/>
        <dbReference type="ChEBI" id="CHEBI:57783"/>
        <dbReference type="ChEBI" id="CHEBI:58349"/>
        <dbReference type="EC" id="1.1.1.169"/>
    </reaction>
</comment>
<dbReference type="InterPro" id="IPR013332">
    <property type="entry name" value="KPR_N"/>
</dbReference>
<keyword evidence="15" id="KW-1185">Reference proteome</keyword>
<keyword evidence="6 11" id="KW-0566">Pantothenate biosynthesis</keyword>
<dbReference type="PANTHER" id="PTHR43765:SF2">
    <property type="entry name" value="2-DEHYDROPANTOATE 2-REDUCTASE"/>
    <property type="match status" value="1"/>
</dbReference>
<dbReference type="Proteomes" id="UP000184052">
    <property type="component" value="Unassembled WGS sequence"/>
</dbReference>
<dbReference type="EC" id="1.1.1.169" evidence="4 11"/>
<dbReference type="InterPro" id="IPR013328">
    <property type="entry name" value="6PGD_dom2"/>
</dbReference>
<evidence type="ECO:0000256" key="9">
    <source>
        <dbReference type="ARBA" id="ARBA00032024"/>
    </source>
</evidence>
<dbReference type="PANTHER" id="PTHR43765">
    <property type="entry name" value="2-DEHYDROPANTOATE 2-REDUCTASE-RELATED"/>
    <property type="match status" value="1"/>
</dbReference>
<dbReference type="InterPro" id="IPR003710">
    <property type="entry name" value="ApbA"/>
</dbReference>
<keyword evidence="8 11" id="KW-0560">Oxidoreductase</keyword>
<evidence type="ECO:0000256" key="5">
    <source>
        <dbReference type="ARBA" id="ARBA00019465"/>
    </source>
</evidence>
<feature type="domain" description="Ketopantoate reductase C-terminal" evidence="13">
    <location>
        <begin position="177"/>
        <end position="319"/>
    </location>
</feature>
<evidence type="ECO:0000259" key="12">
    <source>
        <dbReference type="Pfam" id="PF02558"/>
    </source>
</evidence>
<dbReference type="GO" id="GO:0050661">
    <property type="term" value="F:NADP binding"/>
    <property type="evidence" value="ECO:0007669"/>
    <property type="project" value="TreeGrafter"/>
</dbReference>
<evidence type="ECO:0000256" key="7">
    <source>
        <dbReference type="ARBA" id="ARBA00022857"/>
    </source>
</evidence>
<evidence type="ECO:0000256" key="10">
    <source>
        <dbReference type="ARBA" id="ARBA00048793"/>
    </source>
</evidence>
<dbReference type="RefSeq" id="WP_073049447.1">
    <property type="nucleotide sequence ID" value="NZ_FQZL01000013.1"/>
</dbReference>
<evidence type="ECO:0000256" key="3">
    <source>
        <dbReference type="ARBA" id="ARBA00007870"/>
    </source>
</evidence>
<evidence type="ECO:0000256" key="2">
    <source>
        <dbReference type="ARBA" id="ARBA00004994"/>
    </source>
</evidence>
<evidence type="ECO:0000313" key="14">
    <source>
        <dbReference type="EMBL" id="SHJ21114.1"/>
    </source>
</evidence>
<dbReference type="InterPro" id="IPR013752">
    <property type="entry name" value="KPA_reductase"/>
</dbReference>
<comment type="pathway">
    <text evidence="2 11">Cofactor biosynthesis; (R)-pantothenate biosynthesis; (R)-pantoate from 3-methyl-2-oxobutanoate: step 2/2.</text>
</comment>
<dbReference type="SUPFAM" id="SSF48179">
    <property type="entry name" value="6-phosphogluconate dehydrogenase C-terminal domain-like"/>
    <property type="match status" value="1"/>
</dbReference>
<dbReference type="GO" id="GO:0008677">
    <property type="term" value="F:2-dehydropantoate 2-reductase activity"/>
    <property type="evidence" value="ECO:0007669"/>
    <property type="project" value="UniProtKB-EC"/>
</dbReference>
<evidence type="ECO:0000256" key="8">
    <source>
        <dbReference type="ARBA" id="ARBA00023002"/>
    </source>
</evidence>
<evidence type="ECO:0000256" key="1">
    <source>
        <dbReference type="ARBA" id="ARBA00002919"/>
    </source>
</evidence>
<dbReference type="Gene3D" id="3.40.50.720">
    <property type="entry name" value="NAD(P)-binding Rossmann-like Domain"/>
    <property type="match status" value="1"/>
</dbReference>
<dbReference type="SUPFAM" id="SSF51735">
    <property type="entry name" value="NAD(P)-binding Rossmann-fold domains"/>
    <property type="match status" value="1"/>
</dbReference>
<dbReference type="InterPro" id="IPR050838">
    <property type="entry name" value="Ketopantoate_reductase"/>
</dbReference>
<dbReference type="STRING" id="1121476.SAMN02745751_02006"/>
<evidence type="ECO:0000256" key="6">
    <source>
        <dbReference type="ARBA" id="ARBA00022655"/>
    </source>
</evidence>
<evidence type="ECO:0000259" key="13">
    <source>
        <dbReference type="Pfam" id="PF08546"/>
    </source>
</evidence>
<evidence type="ECO:0000313" key="15">
    <source>
        <dbReference type="Proteomes" id="UP000184052"/>
    </source>
</evidence>
<sequence length="340" mass="37236">MRIALVGAGAMGTIIGSLLTEKGYDVELVDSYREHVEALNKNGAKIIGGIEKTIPVKAVLPEEVSGLYDLVISITKHGGLIESLENIKPCTHENTVILTLQNGMPEEKSKKVFPEENLMGGGMEFSGTFIGPGVTKLASDADTLGVSFGSYLGPVTDKVLEVKEVLGKIGHVEITENLKGVRWTKLSDNSTFSGFQTALGCSVGEILDDDMAMDCIAHIGMECARVVEAQGVTPVELFGLLPSPERVCFTNEYEKEKVKAYWKEVYSPYRGQIASMLQDIRNGKKCEINNINGETVRMADEAGVEVPFNRKIVEVVTKLQDKEMDLSNAWSNLEEFRRLI</sequence>
<accession>A0A1M6HG61</accession>
<gene>
    <name evidence="14" type="ORF">SAMN02745751_02006</name>
</gene>
<dbReference type="OrthoDB" id="9800163at2"/>
<reference evidence="14 15" key="1">
    <citation type="submission" date="2016-11" db="EMBL/GenBank/DDBJ databases">
        <authorList>
            <person name="Jaros S."/>
            <person name="Januszkiewicz K."/>
            <person name="Wedrychowicz H."/>
        </authorList>
    </citation>
    <scope>NUCLEOTIDE SEQUENCE [LARGE SCALE GENOMIC DNA]</scope>
    <source>
        <strain evidence="14 15">DSM 17477</strain>
    </source>
</reference>
<dbReference type="Gene3D" id="1.10.1040.10">
    <property type="entry name" value="N-(1-d-carboxylethyl)-l-norvaline Dehydrogenase, domain 2"/>
    <property type="match status" value="1"/>
</dbReference>
<dbReference type="GO" id="GO:0015940">
    <property type="term" value="P:pantothenate biosynthetic process"/>
    <property type="evidence" value="ECO:0007669"/>
    <property type="project" value="UniProtKB-UniPathway"/>
</dbReference>
<dbReference type="InterPro" id="IPR008927">
    <property type="entry name" value="6-PGluconate_DH-like_C_sf"/>
</dbReference>
<evidence type="ECO:0000256" key="11">
    <source>
        <dbReference type="RuleBase" id="RU362068"/>
    </source>
</evidence>
<feature type="domain" description="Ketopantoate reductase N-terminal" evidence="12">
    <location>
        <begin position="3"/>
        <end position="142"/>
    </location>
</feature>
<comment type="similarity">
    <text evidence="3 11">Belongs to the ketopantoate reductase family.</text>
</comment>
<dbReference type="Pfam" id="PF08546">
    <property type="entry name" value="ApbA_C"/>
    <property type="match status" value="1"/>
</dbReference>
<proteinExistence type="inferred from homology"/>
<dbReference type="EMBL" id="FQZL01000013">
    <property type="protein sequence ID" value="SHJ21114.1"/>
    <property type="molecule type" value="Genomic_DNA"/>
</dbReference>
<dbReference type="NCBIfam" id="TIGR00745">
    <property type="entry name" value="apbA_panE"/>
    <property type="match status" value="1"/>
</dbReference>
<organism evidence="14 15">
    <name type="scientific">Dethiosulfatibacter aminovorans DSM 17477</name>
    <dbReference type="NCBI Taxonomy" id="1121476"/>
    <lineage>
        <taxon>Bacteria</taxon>
        <taxon>Bacillati</taxon>
        <taxon>Bacillota</taxon>
        <taxon>Tissierellia</taxon>
        <taxon>Dethiosulfatibacter</taxon>
    </lineage>
</organism>
<protein>
    <recommendedName>
        <fullName evidence="5 11">2-dehydropantoate 2-reductase</fullName>
        <ecNumber evidence="4 11">1.1.1.169</ecNumber>
    </recommendedName>
    <alternativeName>
        <fullName evidence="9 11">Ketopantoate reductase</fullName>
    </alternativeName>
</protein>
<dbReference type="AlphaFoldDB" id="A0A1M6HG61"/>
<dbReference type="InterPro" id="IPR036291">
    <property type="entry name" value="NAD(P)-bd_dom_sf"/>
</dbReference>
<name>A0A1M6HG61_9FIRM</name>
<dbReference type="UniPathway" id="UPA00028">
    <property type="reaction ID" value="UER00004"/>
</dbReference>